<dbReference type="AlphaFoldDB" id="A0AAD6SWH6"/>
<evidence type="ECO:0000313" key="2">
    <source>
        <dbReference type="EMBL" id="KAJ7033057.1"/>
    </source>
</evidence>
<keyword evidence="3" id="KW-1185">Reference proteome</keyword>
<reference evidence="2" key="1">
    <citation type="submission" date="2023-03" db="EMBL/GenBank/DDBJ databases">
        <title>Massive genome expansion in bonnet fungi (Mycena s.s.) driven by repeated elements and novel gene families across ecological guilds.</title>
        <authorList>
            <consortium name="Lawrence Berkeley National Laboratory"/>
            <person name="Harder C.B."/>
            <person name="Miyauchi S."/>
            <person name="Viragh M."/>
            <person name="Kuo A."/>
            <person name="Thoen E."/>
            <person name="Andreopoulos B."/>
            <person name="Lu D."/>
            <person name="Skrede I."/>
            <person name="Drula E."/>
            <person name="Henrissat B."/>
            <person name="Morin E."/>
            <person name="Kohler A."/>
            <person name="Barry K."/>
            <person name="LaButti K."/>
            <person name="Morin E."/>
            <person name="Salamov A."/>
            <person name="Lipzen A."/>
            <person name="Mereny Z."/>
            <person name="Hegedus B."/>
            <person name="Baldrian P."/>
            <person name="Stursova M."/>
            <person name="Weitz H."/>
            <person name="Taylor A."/>
            <person name="Grigoriev I.V."/>
            <person name="Nagy L.G."/>
            <person name="Martin F."/>
            <person name="Kauserud H."/>
        </authorList>
    </citation>
    <scope>NUCLEOTIDE SEQUENCE</scope>
    <source>
        <strain evidence="2">CBHHK200</strain>
    </source>
</reference>
<keyword evidence="1" id="KW-0732">Signal</keyword>
<dbReference type="Proteomes" id="UP001218188">
    <property type="component" value="Unassembled WGS sequence"/>
</dbReference>
<dbReference type="EMBL" id="JARJCM010000068">
    <property type="protein sequence ID" value="KAJ7033057.1"/>
    <property type="molecule type" value="Genomic_DNA"/>
</dbReference>
<comment type="caution">
    <text evidence="2">The sequence shown here is derived from an EMBL/GenBank/DDBJ whole genome shotgun (WGS) entry which is preliminary data.</text>
</comment>
<protein>
    <recommendedName>
        <fullName evidence="4">Secreted protein</fullName>
    </recommendedName>
</protein>
<evidence type="ECO:0008006" key="4">
    <source>
        <dbReference type="Google" id="ProtNLM"/>
    </source>
</evidence>
<proteinExistence type="predicted"/>
<evidence type="ECO:0000313" key="3">
    <source>
        <dbReference type="Proteomes" id="UP001218188"/>
    </source>
</evidence>
<feature type="chain" id="PRO_5041997329" description="Secreted protein" evidence="1">
    <location>
        <begin position="21"/>
        <end position="75"/>
    </location>
</feature>
<feature type="signal peptide" evidence="1">
    <location>
        <begin position="1"/>
        <end position="20"/>
    </location>
</feature>
<evidence type="ECO:0000256" key="1">
    <source>
        <dbReference type="SAM" id="SignalP"/>
    </source>
</evidence>
<sequence>MRTHMLIAFGPSCGLCTVLSCHLPHSCACIANPCRDTSVTVRLPGVNMYHTRGRSAGETKDERRGHAQCIYMSAC</sequence>
<organism evidence="2 3">
    <name type="scientific">Mycena alexandri</name>
    <dbReference type="NCBI Taxonomy" id="1745969"/>
    <lineage>
        <taxon>Eukaryota</taxon>
        <taxon>Fungi</taxon>
        <taxon>Dikarya</taxon>
        <taxon>Basidiomycota</taxon>
        <taxon>Agaricomycotina</taxon>
        <taxon>Agaricomycetes</taxon>
        <taxon>Agaricomycetidae</taxon>
        <taxon>Agaricales</taxon>
        <taxon>Marasmiineae</taxon>
        <taxon>Mycenaceae</taxon>
        <taxon>Mycena</taxon>
    </lineage>
</organism>
<accession>A0AAD6SWH6</accession>
<gene>
    <name evidence="2" type="ORF">C8F04DRAFT_1105914</name>
</gene>
<name>A0AAD6SWH6_9AGAR</name>
<dbReference type="PROSITE" id="PS51257">
    <property type="entry name" value="PROKAR_LIPOPROTEIN"/>
    <property type="match status" value="1"/>
</dbReference>